<proteinExistence type="predicted"/>
<dbReference type="RefSeq" id="WP_161101947.1">
    <property type="nucleotide sequence ID" value="NZ_JBHLYI010000005.1"/>
</dbReference>
<evidence type="ECO:0000313" key="3">
    <source>
        <dbReference type="Proteomes" id="UP000431901"/>
    </source>
</evidence>
<dbReference type="SUPFAM" id="SSF46785">
    <property type="entry name" value="Winged helix' DNA-binding domain"/>
    <property type="match status" value="1"/>
</dbReference>
<name>A0A6I4VZR8_9ACTN</name>
<dbReference type="Proteomes" id="UP000431901">
    <property type="component" value="Unassembled WGS sequence"/>
</dbReference>
<keyword evidence="3" id="KW-1185">Reference proteome</keyword>
<sequence length="138" mass="14307">MRHNHSADPWSAFLAPRRRGEGLASGATGVSRSEPGEPGGPRGEGGESDASGGSRPRPEDPDPAQSRRRVLDQLASGHGPQTFAEICRGTGLRLLDVADAVERLRDDGVVTVEHTGGHTGGPAAADEVVRMVRGRAAG</sequence>
<comment type="caution">
    <text evidence="2">The sequence shown here is derived from an EMBL/GenBank/DDBJ whole genome shotgun (WGS) entry which is preliminary data.</text>
</comment>
<dbReference type="AlphaFoldDB" id="A0A6I4VZR8"/>
<accession>A0A6I4VZR8</accession>
<evidence type="ECO:0000313" key="2">
    <source>
        <dbReference type="EMBL" id="MXQ63849.1"/>
    </source>
</evidence>
<reference evidence="2 3" key="1">
    <citation type="submission" date="2019-12" db="EMBL/GenBank/DDBJ databases">
        <title>Nocardia macrotermitis sp. nov. and Nocardia aurantia sp. nov., isolated from the gut of the fungus growing-termite Macrotermes natalensis.</title>
        <authorList>
            <person name="Christine B."/>
            <person name="Rene B."/>
        </authorList>
    </citation>
    <scope>NUCLEOTIDE SEQUENCE [LARGE SCALE GENOMIC DNA]</scope>
    <source>
        <strain evidence="2 3">DSM 102126</strain>
    </source>
</reference>
<protein>
    <submittedName>
        <fullName evidence="2">Uncharacterized protein</fullName>
    </submittedName>
</protein>
<gene>
    <name evidence="2" type="ORF">GQ466_07365</name>
</gene>
<organism evidence="2 3">
    <name type="scientific">Actinomadura rayongensis</name>
    <dbReference type="NCBI Taxonomy" id="1429076"/>
    <lineage>
        <taxon>Bacteria</taxon>
        <taxon>Bacillati</taxon>
        <taxon>Actinomycetota</taxon>
        <taxon>Actinomycetes</taxon>
        <taxon>Streptosporangiales</taxon>
        <taxon>Thermomonosporaceae</taxon>
        <taxon>Actinomadura</taxon>
    </lineage>
</organism>
<dbReference type="InterPro" id="IPR036390">
    <property type="entry name" value="WH_DNA-bd_sf"/>
</dbReference>
<dbReference type="EMBL" id="WUTW01000001">
    <property type="protein sequence ID" value="MXQ63849.1"/>
    <property type="molecule type" value="Genomic_DNA"/>
</dbReference>
<evidence type="ECO:0000256" key="1">
    <source>
        <dbReference type="SAM" id="MobiDB-lite"/>
    </source>
</evidence>
<dbReference type="OrthoDB" id="3481044at2"/>
<feature type="region of interest" description="Disordered" evidence="1">
    <location>
        <begin position="1"/>
        <end position="83"/>
    </location>
</feature>